<proteinExistence type="inferred from homology"/>
<dbReference type="SMART" id="SM00680">
    <property type="entry name" value="CLIP"/>
    <property type="match status" value="2"/>
</dbReference>
<dbReference type="VEuPathDB" id="VectorBase:ASTEI056831"/>
<keyword evidence="10" id="KW-1185">Reference proteome</keyword>
<reference evidence="9" key="2">
    <citation type="submission" date="2020-05" db="UniProtKB">
        <authorList>
            <consortium name="EnsemblMetazoa"/>
        </authorList>
    </citation>
    <scope>IDENTIFICATION</scope>
    <source>
        <strain evidence="9">Indian</strain>
    </source>
</reference>
<dbReference type="Gene3D" id="2.40.10.10">
    <property type="entry name" value="Trypsin-like serine proteases"/>
    <property type="match status" value="2"/>
</dbReference>
<dbReference type="InterPro" id="IPR001314">
    <property type="entry name" value="Peptidase_S1A"/>
</dbReference>
<keyword evidence="7" id="KW-0325">Glycoprotein</keyword>
<dbReference type="PANTHER" id="PTHR24256">
    <property type="entry name" value="TRYPTASE-RELATED"/>
    <property type="match status" value="1"/>
</dbReference>
<dbReference type="STRING" id="30069.A0A182YB48"/>
<dbReference type="InterPro" id="IPR043504">
    <property type="entry name" value="Peptidase_S1_PA_chymotrypsin"/>
</dbReference>
<dbReference type="GO" id="GO:0005576">
    <property type="term" value="C:extracellular region"/>
    <property type="evidence" value="ECO:0007669"/>
    <property type="project" value="UniProtKB-SubCell"/>
</dbReference>
<evidence type="ECO:0000256" key="2">
    <source>
        <dbReference type="ARBA" id="ARBA00022525"/>
    </source>
</evidence>
<evidence type="ECO:0000313" key="10">
    <source>
        <dbReference type="Proteomes" id="UP000076408"/>
    </source>
</evidence>
<dbReference type="InterPro" id="IPR001254">
    <property type="entry name" value="Trypsin_dom"/>
</dbReference>
<evidence type="ECO:0000313" key="9">
    <source>
        <dbReference type="EnsemblMetazoa" id="ASTEI056831-PA"/>
    </source>
</evidence>
<accession>A0A182YB48</accession>
<protein>
    <submittedName>
        <fullName evidence="9">Uncharacterized protein</fullName>
    </submittedName>
</protein>
<dbReference type="PRINTS" id="PR00722">
    <property type="entry name" value="CHYMOTRYPSIN"/>
</dbReference>
<dbReference type="PROSITE" id="PS00135">
    <property type="entry name" value="TRYPSIN_SER"/>
    <property type="match status" value="1"/>
</dbReference>
<keyword evidence="2" id="KW-0964">Secreted</keyword>
<organism evidence="9 10">
    <name type="scientific">Anopheles stephensi</name>
    <name type="common">Indo-Pakistan malaria mosquito</name>
    <dbReference type="NCBI Taxonomy" id="30069"/>
    <lineage>
        <taxon>Eukaryota</taxon>
        <taxon>Metazoa</taxon>
        <taxon>Ecdysozoa</taxon>
        <taxon>Arthropoda</taxon>
        <taxon>Hexapoda</taxon>
        <taxon>Insecta</taxon>
        <taxon>Pterygota</taxon>
        <taxon>Neoptera</taxon>
        <taxon>Endopterygota</taxon>
        <taxon>Diptera</taxon>
        <taxon>Nematocera</taxon>
        <taxon>Culicoidea</taxon>
        <taxon>Culicidae</taxon>
        <taxon>Anophelinae</taxon>
        <taxon>Anopheles</taxon>
    </lineage>
</organism>
<keyword evidence="4" id="KW-0732">Signal</keyword>
<dbReference type="GO" id="GO:0045087">
    <property type="term" value="P:innate immune response"/>
    <property type="evidence" value="ECO:0007669"/>
    <property type="project" value="UniProtKB-KW"/>
</dbReference>
<dbReference type="InterPro" id="IPR022700">
    <property type="entry name" value="CLIP"/>
</dbReference>
<dbReference type="EnsemblMetazoa" id="ASTEI056831-RA">
    <property type="protein sequence ID" value="ASTEI056831-PA"/>
    <property type="gene ID" value="ASTEI056831"/>
</dbReference>
<dbReference type="AlphaFoldDB" id="A0A182YB48"/>
<dbReference type="InterPro" id="IPR051487">
    <property type="entry name" value="Ser/Thr_Proteases_Immune/Dev"/>
</dbReference>
<name>A0A182YB48_ANOST</name>
<evidence type="ECO:0000256" key="7">
    <source>
        <dbReference type="ARBA" id="ARBA00023180"/>
    </source>
</evidence>
<evidence type="ECO:0000256" key="8">
    <source>
        <dbReference type="ARBA" id="ARBA00024195"/>
    </source>
</evidence>
<dbReference type="InterPro" id="IPR033116">
    <property type="entry name" value="TRYPSIN_SER"/>
</dbReference>
<evidence type="ECO:0000256" key="6">
    <source>
        <dbReference type="ARBA" id="ARBA00023157"/>
    </source>
</evidence>
<dbReference type="CDD" id="cd00190">
    <property type="entry name" value="Tryp_SPc"/>
    <property type="match status" value="1"/>
</dbReference>
<evidence type="ECO:0000256" key="1">
    <source>
        <dbReference type="ARBA" id="ARBA00004613"/>
    </source>
</evidence>
<dbReference type="Pfam" id="PF00089">
    <property type="entry name" value="Trypsin"/>
    <property type="match status" value="1"/>
</dbReference>
<dbReference type="GO" id="GO:0004252">
    <property type="term" value="F:serine-type endopeptidase activity"/>
    <property type="evidence" value="ECO:0007669"/>
    <property type="project" value="InterPro"/>
</dbReference>
<reference evidence="10" key="1">
    <citation type="journal article" date="2014" name="Genome Biol.">
        <title>Genome analysis of a major urban malaria vector mosquito, Anopheles stephensi.</title>
        <authorList>
            <person name="Jiang X."/>
            <person name="Peery A."/>
            <person name="Hall A.B."/>
            <person name="Sharma A."/>
            <person name="Chen X.G."/>
            <person name="Waterhouse R.M."/>
            <person name="Komissarov A."/>
            <person name="Riehle M.M."/>
            <person name="Shouche Y."/>
            <person name="Sharakhova M.V."/>
            <person name="Lawson D."/>
            <person name="Pakpour N."/>
            <person name="Arensburger P."/>
            <person name="Davidson V.L."/>
            <person name="Eiglmeier K."/>
            <person name="Emrich S."/>
            <person name="George P."/>
            <person name="Kennedy R.C."/>
            <person name="Mane S.P."/>
            <person name="Maslen G."/>
            <person name="Oringanje C."/>
            <person name="Qi Y."/>
            <person name="Settlage R."/>
            <person name="Tojo M."/>
            <person name="Tubio J.M."/>
            <person name="Unger M.F."/>
            <person name="Wang B."/>
            <person name="Vernick K.D."/>
            <person name="Ribeiro J.M."/>
            <person name="James A.A."/>
            <person name="Michel K."/>
            <person name="Riehle M.A."/>
            <person name="Luckhart S."/>
            <person name="Sharakhov I.V."/>
            <person name="Tu Z."/>
        </authorList>
    </citation>
    <scope>NUCLEOTIDE SEQUENCE [LARGE SCALE GENOMIC DNA]</scope>
    <source>
        <strain evidence="10">Indian</strain>
    </source>
</reference>
<evidence type="ECO:0000256" key="4">
    <source>
        <dbReference type="ARBA" id="ARBA00022729"/>
    </source>
</evidence>
<dbReference type="OMA" id="WMANLLY"/>
<keyword evidence="6" id="KW-1015">Disulfide bond</keyword>
<dbReference type="VEuPathDB" id="VectorBase:ASTE010627"/>
<comment type="similarity">
    <text evidence="8">Belongs to the peptidase S1 family. CLIP subfamily.</text>
</comment>
<dbReference type="PROSITE" id="PS50240">
    <property type="entry name" value="TRYPSIN_DOM"/>
    <property type="match status" value="1"/>
</dbReference>
<dbReference type="GO" id="GO:0006508">
    <property type="term" value="P:proteolysis"/>
    <property type="evidence" value="ECO:0007669"/>
    <property type="project" value="InterPro"/>
</dbReference>
<comment type="subcellular location">
    <subcellularLocation>
        <location evidence="1">Secreted</location>
    </subcellularLocation>
</comment>
<dbReference type="SMART" id="SM00020">
    <property type="entry name" value="Tryp_SPc"/>
    <property type="match status" value="1"/>
</dbReference>
<dbReference type="InterPro" id="IPR009003">
    <property type="entry name" value="Peptidase_S1_PA"/>
</dbReference>
<keyword evidence="3" id="KW-0399">Innate immunity</keyword>
<dbReference type="Proteomes" id="UP000076408">
    <property type="component" value="Unassembled WGS sequence"/>
</dbReference>
<dbReference type="SUPFAM" id="SSF50494">
    <property type="entry name" value="Trypsin-like serine proteases"/>
    <property type="match status" value="1"/>
</dbReference>
<dbReference type="VEuPathDB" id="VectorBase:ASTEI20_036887"/>
<sequence>MVSVYLFPLIVTVIVIAGSFGADAVQLGCNHPDDRCLPIRHCPQVYKRIQMGELSRNTTFKKEVLRKICQPAVQRDKKTHICCPKRQIECRLNGKPGACLLLDQCPTLQSTTEQHLMLAVADNLCYVHENKNYFCCTDPLCAEHKNLCDQQAPEVPPSAFPSCTDSNGAAGSLVAARVCSGQAQTPAKKTTAGTRVCCLPPEAGRIISHPNAAKLASLPCGMNVYNDRIQNGELAEPGEFPWMVNLVYTTKSFCSGTLIHPSYVLTARHCIHAGLQSVRLGMHDLLEKPAPCYKAANGSDICPGQNIQEIGIESKIRSFTHDVGLLRLYQPAELVRKVVWPICLPVYLTLQMYMPPTVTISGWGMTELNVRSTVLLQAQTPVLMNQKGCSKDYMICAGGVGHKNHCAGDSGGPHQALGLYGGEIRYVQYGIISDGPKYCDKPERPSRGVLVSYVMEWLLDKMDI</sequence>
<evidence type="ECO:0000256" key="3">
    <source>
        <dbReference type="ARBA" id="ARBA00022588"/>
    </source>
</evidence>
<evidence type="ECO:0000256" key="5">
    <source>
        <dbReference type="ARBA" id="ARBA00022859"/>
    </source>
</evidence>
<keyword evidence="5" id="KW-0391">Immunity</keyword>